<accession>A0ABN5VJ54</accession>
<name>A0ABN5VJ54_9ACTN</name>
<organism evidence="2 3">
    <name type="scientific">Streptomyces graminofaciens</name>
    <dbReference type="NCBI Taxonomy" id="68212"/>
    <lineage>
        <taxon>Bacteria</taxon>
        <taxon>Bacillati</taxon>
        <taxon>Actinomycetota</taxon>
        <taxon>Actinomycetes</taxon>
        <taxon>Kitasatosporales</taxon>
        <taxon>Streptomycetaceae</taxon>
        <taxon>Streptomyces</taxon>
    </lineage>
</organism>
<reference evidence="2 3" key="2">
    <citation type="journal article" date="2023" name="ChemBioChem">
        <title>Acyltransferase Domain Exchange between Two Independent Type I Polyketide Synthases in the Same Producer Strain of Macrolide Antibiotics.</title>
        <authorList>
            <person name="Kudo F."/>
            <person name="Kishikawa K."/>
            <person name="Tsuboi K."/>
            <person name="Kido T."/>
            <person name="Usui T."/>
            <person name="Hashimoto J."/>
            <person name="Shin-Ya K."/>
            <person name="Miyanaga A."/>
            <person name="Eguchi T."/>
        </authorList>
    </citation>
    <scope>NUCLEOTIDE SEQUENCE [LARGE SCALE GENOMIC DNA]</scope>
    <source>
        <strain evidence="2 3">A-8890</strain>
    </source>
</reference>
<keyword evidence="3" id="KW-1185">Reference proteome</keyword>
<evidence type="ECO:0000313" key="2">
    <source>
        <dbReference type="EMBL" id="BBC33424.1"/>
    </source>
</evidence>
<feature type="region of interest" description="Disordered" evidence="1">
    <location>
        <begin position="79"/>
        <end position="102"/>
    </location>
</feature>
<gene>
    <name evidence="2" type="ORF">SGFS_047180</name>
</gene>
<proteinExistence type="predicted"/>
<dbReference type="Proteomes" id="UP001321542">
    <property type="component" value="Chromosome"/>
</dbReference>
<reference evidence="2 3" key="1">
    <citation type="journal article" date="2010" name="ChemBioChem">
        <title>Cloning and characterization of the biosynthetic gene cluster of 16-membered macrolide antibiotic FD-891: involvement of a dual functional cytochrome P450 monooxygenase catalyzing epoxidation and hydroxylation.</title>
        <authorList>
            <person name="Kudo F."/>
            <person name="Motegi A."/>
            <person name="Mizoue K."/>
            <person name="Eguchi T."/>
        </authorList>
    </citation>
    <scope>NUCLEOTIDE SEQUENCE [LARGE SCALE GENOMIC DNA]</scope>
    <source>
        <strain evidence="2 3">A-8890</strain>
    </source>
</reference>
<dbReference type="EMBL" id="AP018448">
    <property type="protein sequence ID" value="BBC33424.1"/>
    <property type="molecule type" value="Genomic_DNA"/>
</dbReference>
<protein>
    <submittedName>
        <fullName evidence="2">Uncharacterized protein</fullName>
    </submittedName>
</protein>
<sequence length="102" mass="10724">MQHGLDAAADEGEHDDVVGVRRLGGAHRPQELDPGDLAERVRADAHLVELTGGRGGTAAQEEPVQTDVRITRMLRGDALRGEGAPFPSGVGIRENGDPEGLP</sequence>
<evidence type="ECO:0000313" key="3">
    <source>
        <dbReference type="Proteomes" id="UP001321542"/>
    </source>
</evidence>
<evidence type="ECO:0000256" key="1">
    <source>
        <dbReference type="SAM" id="MobiDB-lite"/>
    </source>
</evidence>